<dbReference type="PANTHER" id="PTHR39559">
    <property type="match status" value="1"/>
</dbReference>
<evidence type="ECO:0000256" key="11">
    <source>
        <dbReference type="HAMAP-Rule" id="MF_00747"/>
    </source>
</evidence>
<evidence type="ECO:0000256" key="5">
    <source>
        <dbReference type="ARBA" id="ARBA00022679"/>
    </source>
</evidence>
<dbReference type="HAMAP" id="MF_00747">
    <property type="entry name" value="AceK"/>
    <property type="match status" value="1"/>
</dbReference>
<dbReference type="NCBIfam" id="NF002804">
    <property type="entry name" value="PRK02946.1"/>
    <property type="match status" value="1"/>
</dbReference>
<dbReference type="EC" id="3.1.3.-" evidence="11"/>
<keyword evidence="5 11" id="KW-0808">Transferase</keyword>
<accession>A0ABS1CEM4</accession>
<evidence type="ECO:0000313" key="15">
    <source>
        <dbReference type="Proteomes" id="UP000748752"/>
    </source>
</evidence>
<feature type="binding site" evidence="11">
    <location>
        <begin position="317"/>
        <end position="323"/>
    </location>
    <ligand>
        <name>ATP</name>
        <dbReference type="ChEBI" id="CHEBI:30616"/>
    </ligand>
</feature>
<sequence>MAWLEAKQLAEAILDGFDRHYRLFRAITADARLHFEQADWTAAQRCARERIDFYDCRVGETVAVLRREFHLRGADDNLWRRVKVEYSRLLPQHHQPELAETFYNSVFCRLFDRRYYNNAYIFVWPMLSTEHLEAEVPIFRPYYPDRHGFAAVIADILRDMDFALPFRDQRRDVRNVMRAIRERFPPNRARQQNFQLAVLLTPFFRNKAAYIIGKAINGAQQTPFAIPVLNDEQGGLYVDALLTGSDELANVFSFSRAYFMVDTEVPAAVVEFLRPLMPHKSKAELYTAIGLQKFGKAEFYRDFLKHLRYSSDRFVIAPGIRGMVMCVFTLPSFPFVFKVIKDRFPPPKEMTPEQVMAKYRLVKLHDRVGRMADSWEYSHVAFPRARFSDELITMLREECASSVAVEGDQAIVKHVYIERRMSPLNLYMASADDEEIAHAAREYGDAIKQLAAANIFPGDFLFKNFGVTRQGRVVFYDYDELCYLTECNFRDIPEPPFPEMELAEEPWYTAGPADVFPEEFATFLLTEPRFRKAFRACHAEVFEPAWWRARQAAIREGDMVDVFPYPAARRFGAPPDACG</sequence>
<keyword evidence="2 11" id="KW-0963">Cytoplasm</keyword>
<organism evidence="14 15">
    <name type="scientific">Thiohalocapsa halophila</name>
    <dbReference type="NCBI Taxonomy" id="69359"/>
    <lineage>
        <taxon>Bacteria</taxon>
        <taxon>Pseudomonadati</taxon>
        <taxon>Pseudomonadota</taxon>
        <taxon>Gammaproteobacteria</taxon>
        <taxon>Chromatiales</taxon>
        <taxon>Chromatiaceae</taxon>
        <taxon>Thiohalocapsa</taxon>
    </lineage>
</organism>
<evidence type="ECO:0000256" key="6">
    <source>
        <dbReference type="ARBA" id="ARBA00022741"/>
    </source>
</evidence>
<dbReference type="Proteomes" id="UP000748752">
    <property type="component" value="Unassembled WGS sequence"/>
</dbReference>
<comment type="similarity">
    <text evidence="11">Belongs to the AceK family.</text>
</comment>
<dbReference type="Pfam" id="PF06315">
    <property type="entry name" value="AceK_kinase"/>
    <property type="match status" value="1"/>
</dbReference>
<comment type="function">
    <text evidence="11">Bifunctional enzyme which can phosphorylate or dephosphorylate isocitrate dehydrogenase (IDH) on a specific serine residue. This is a regulatory mechanism which enables bacteria to bypass the Krebs cycle via the glyoxylate shunt in response to the source of carbon. When bacteria are grown on glucose, IDH is fully active and unphosphorylated, but when grown on acetate or ethanol, the activity of IDH declines drastically concomitant with its phosphorylation.</text>
</comment>
<feature type="active site" evidence="11">
    <location>
        <position position="373"/>
    </location>
</feature>
<dbReference type="PANTHER" id="PTHR39559:SF1">
    <property type="entry name" value="ISOCITRATE DEHYDROGENASE KINASE_PHOSPHATASE"/>
    <property type="match status" value="1"/>
</dbReference>
<dbReference type="GO" id="GO:0016301">
    <property type="term" value="F:kinase activity"/>
    <property type="evidence" value="ECO:0007669"/>
    <property type="project" value="UniProtKB-KW"/>
</dbReference>
<dbReference type="RefSeq" id="WP_200235134.1">
    <property type="nucleotide sequence ID" value="NZ_NRRV01000011.1"/>
</dbReference>
<feature type="binding site" evidence="11">
    <location>
        <position position="338"/>
    </location>
    <ligand>
        <name>ATP</name>
        <dbReference type="ChEBI" id="CHEBI:30616"/>
    </ligand>
</feature>
<comment type="subcellular location">
    <subcellularLocation>
        <location evidence="11">Cytoplasm</location>
    </subcellularLocation>
</comment>
<dbReference type="InterPro" id="IPR046854">
    <property type="entry name" value="AceK_regulatory"/>
</dbReference>
<comment type="catalytic activity">
    <reaction evidence="11">
        <text>L-seryl-[isocitrate dehydrogenase] + ATP = O-phospho-L-seryl-[isocitrate dehydrogenase] + ADP + H(+)</text>
        <dbReference type="Rhea" id="RHEA:43540"/>
        <dbReference type="Rhea" id="RHEA-COMP:10605"/>
        <dbReference type="Rhea" id="RHEA-COMP:10606"/>
        <dbReference type="ChEBI" id="CHEBI:15378"/>
        <dbReference type="ChEBI" id="CHEBI:29999"/>
        <dbReference type="ChEBI" id="CHEBI:30616"/>
        <dbReference type="ChEBI" id="CHEBI:83421"/>
        <dbReference type="ChEBI" id="CHEBI:456216"/>
        <dbReference type="EC" id="2.7.11.5"/>
    </reaction>
</comment>
<keyword evidence="4 11" id="KW-0816">Tricarboxylic acid cycle</keyword>
<evidence type="ECO:0000256" key="1">
    <source>
        <dbReference type="ARBA" id="ARBA00022435"/>
    </source>
</evidence>
<dbReference type="InterPro" id="IPR046855">
    <property type="entry name" value="AceK_kinase"/>
</dbReference>
<feature type="domain" description="Isocitrate dehydrogenase kinase/phosphatase (AceK) kinase" evidence="12">
    <location>
        <begin position="312"/>
        <end position="566"/>
    </location>
</feature>
<keyword evidence="1 11" id="KW-0329">Glyoxylate bypass</keyword>
<keyword evidence="3 11" id="KW-0723">Serine/threonine-protein kinase</keyword>
<keyword evidence="15" id="KW-1185">Reference proteome</keyword>
<dbReference type="PIRSF" id="PIRSF000719">
    <property type="entry name" value="AceK"/>
    <property type="match status" value="1"/>
</dbReference>
<keyword evidence="7 11" id="KW-0418">Kinase</keyword>
<protein>
    <recommendedName>
        <fullName evidence="11">Isocitrate dehydrogenase kinase/phosphatase</fullName>
        <shortName evidence="11">IDH kinase/phosphatase</shortName>
        <shortName evidence="11">IDHK/P</shortName>
        <ecNumber evidence="11">2.7.11.5</ecNumber>
        <ecNumber evidence="11">3.1.3.-</ecNumber>
    </recommendedName>
</protein>
<reference evidence="14 15" key="1">
    <citation type="journal article" date="2020" name="Microorganisms">
        <title>Osmotic Adaptation and Compatible Solute Biosynthesis of Phototrophic Bacteria as Revealed from Genome Analyses.</title>
        <authorList>
            <person name="Imhoff J.F."/>
            <person name="Rahn T."/>
            <person name="Kunzel S."/>
            <person name="Keller A."/>
            <person name="Neulinger S.C."/>
        </authorList>
    </citation>
    <scope>NUCLEOTIDE SEQUENCE [LARGE SCALE GENOMIC DNA]</scope>
    <source>
        <strain evidence="14 15">DSM 6210</strain>
    </source>
</reference>
<name>A0ABS1CEM4_9GAMM</name>
<dbReference type="InterPro" id="IPR010452">
    <property type="entry name" value="Isocitrate_DH_AceK"/>
</dbReference>
<evidence type="ECO:0000256" key="10">
    <source>
        <dbReference type="ARBA" id="ARBA00022912"/>
    </source>
</evidence>
<feature type="domain" description="Isocitrate dehydrogenase kinase/phosphatase (AceK) regulatory" evidence="13">
    <location>
        <begin position="10"/>
        <end position="310"/>
    </location>
</feature>
<evidence type="ECO:0000256" key="8">
    <source>
        <dbReference type="ARBA" id="ARBA00022801"/>
    </source>
</evidence>
<comment type="caution">
    <text evidence="14">The sequence shown here is derived from an EMBL/GenBank/DDBJ whole genome shotgun (WGS) entry which is preliminary data.</text>
</comment>
<keyword evidence="9 11" id="KW-0067">ATP-binding</keyword>
<proteinExistence type="inferred from homology"/>
<evidence type="ECO:0000313" key="14">
    <source>
        <dbReference type="EMBL" id="MBK1630362.1"/>
    </source>
</evidence>
<evidence type="ECO:0000256" key="9">
    <source>
        <dbReference type="ARBA" id="ARBA00022840"/>
    </source>
</evidence>
<dbReference type="EC" id="2.7.11.5" evidence="11"/>
<dbReference type="EMBL" id="NRRV01000011">
    <property type="protein sequence ID" value="MBK1630362.1"/>
    <property type="molecule type" value="Genomic_DNA"/>
</dbReference>
<evidence type="ECO:0000256" key="3">
    <source>
        <dbReference type="ARBA" id="ARBA00022527"/>
    </source>
</evidence>
<evidence type="ECO:0000256" key="4">
    <source>
        <dbReference type="ARBA" id="ARBA00022532"/>
    </source>
</evidence>
<evidence type="ECO:0000259" key="13">
    <source>
        <dbReference type="Pfam" id="PF20423"/>
    </source>
</evidence>
<gene>
    <name evidence="11" type="primary">aceK</name>
    <name evidence="14" type="ORF">CKO31_06295</name>
</gene>
<evidence type="ECO:0000256" key="2">
    <source>
        <dbReference type="ARBA" id="ARBA00022490"/>
    </source>
</evidence>
<dbReference type="Pfam" id="PF20423">
    <property type="entry name" value="AceK_regulatory"/>
    <property type="match status" value="1"/>
</dbReference>
<evidence type="ECO:0000259" key="12">
    <source>
        <dbReference type="Pfam" id="PF06315"/>
    </source>
</evidence>
<keyword evidence="10 11" id="KW-0904">Protein phosphatase</keyword>
<keyword evidence="6 11" id="KW-0547">Nucleotide-binding</keyword>
<evidence type="ECO:0000256" key="7">
    <source>
        <dbReference type="ARBA" id="ARBA00022777"/>
    </source>
</evidence>
<keyword evidence="8 11" id="KW-0378">Hydrolase</keyword>